<evidence type="ECO:0000256" key="1">
    <source>
        <dbReference type="ARBA" id="ARBA00003237"/>
    </source>
</evidence>
<dbReference type="InterPro" id="IPR004393">
    <property type="entry name" value="NadC"/>
</dbReference>
<evidence type="ECO:0000256" key="11">
    <source>
        <dbReference type="ARBA" id="ARBA00069173"/>
    </source>
</evidence>
<keyword evidence="17" id="KW-1185">Reference proteome</keyword>
<dbReference type="InterPro" id="IPR027277">
    <property type="entry name" value="NadC/ModD"/>
</dbReference>
<evidence type="ECO:0000256" key="10">
    <source>
        <dbReference type="ARBA" id="ARBA00047445"/>
    </source>
</evidence>
<dbReference type="GO" id="GO:0005737">
    <property type="term" value="C:cytoplasm"/>
    <property type="evidence" value="ECO:0007669"/>
    <property type="project" value="TreeGrafter"/>
</dbReference>
<dbReference type="NCBIfam" id="TIGR00078">
    <property type="entry name" value="nadC"/>
    <property type="match status" value="1"/>
</dbReference>
<feature type="binding site" evidence="13">
    <location>
        <position position="99"/>
    </location>
    <ligand>
        <name>substrate</name>
    </ligand>
</feature>
<evidence type="ECO:0000256" key="2">
    <source>
        <dbReference type="ARBA" id="ARBA00004893"/>
    </source>
</evidence>
<dbReference type="PIRSF" id="PIRSF006250">
    <property type="entry name" value="NadC_ModD"/>
    <property type="match status" value="1"/>
</dbReference>
<proteinExistence type="inferred from homology"/>
<evidence type="ECO:0000259" key="14">
    <source>
        <dbReference type="Pfam" id="PF01729"/>
    </source>
</evidence>
<dbReference type="SUPFAM" id="SSF51690">
    <property type="entry name" value="Nicotinate/Quinolinate PRTase C-terminal domain-like"/>
    <property type="match status" value="1"/>
</dbReference>
<dbReference type="InterPro" id="IPR037128">
    <property type="entry name" value="Quinolinate_PRibosylTase_N_sf"/>
</dbReference>
<feature type="binding site" evidence="13">
    <location>
        <position position="221"/>
    </location>
    <ligand>
        <name>substrate</name>
    </ligand>
</feature>
<evidence type="ECO:0000256" key="6">
    <source>
        <dbReference type="ARBA" id="ARBA00022642"/>
    </source>
</evidence>
<sequence length="283" mass="31261">MNQLDINLEAMIKTFLEEDLGNGDHTSLACIPEGAKGKAKVILKEKAVVAGLFLIEPIFKYLDPETKVTLLQNEGDLCSPYTDLAIVEGRTRTLLSGERLMLNLIQRMSGIATKTNMLQKLINPYGAKLLDTRKTVPGLRLLDKKAVAIGGGTNHRIGLYDMIMIKDNHVDYAGGIGPAINNCLNYLDENALDIKIEVEARNLEEVKEIMEFPEVFRILLDNFTPEKMEEAVRFIAGKKETEASGGITEVNITEYARTGVNYISVGALTHSVKCTDISFKSVL</sequence>
<feature type="domain" description="Quinolinate phosphoribosyl transferase C-terminal" evidence="14">
    <location>
        <begin position="111"/>
        <end position="280"/>
    </location>
</feature>
<dbReference type="SUPFAM" id="SSF54675">
    <property type="entry name" value="Nicotinate/Quinolinate PRTase N-terminal domain-like"/>
    <property type="match status" value="1"/>
</dbReference>
<name>A0A5C6V9Q3_9FLAO</name>
<evidence type="ECO:0000256" key="12">
    <source>
        <dbReference type="PIRNR" id="PIRNR006250"/>
    </source>
</evidence>
<reference evidence="16 17" key="1">
    <citation type="submission" date="2019-08" db="EMBL/GenBank/DDBJ databases">
        <title>Genome of Luteibaculum oceani JCM 18817.</title>
        <authorList>
            <person name="Bowman J.P."/>
        </authorList>
    </citation>
    <scope>NUCLEOTIDE SEQUENCE [LARGE SCALE GENOMIC DNA]</scope>
    <source>
        <strain evidence="16 17">JCM 18817</strain>
    </source>
</reference>
<evidence type="ECO:0000256" key="8">
    <source>
        <dbReference type="ARBA" id="ARBA00022679"/>
    </source>
</evidence>
<dbReference type="Pfam" id="PF01729">
    <property type="entry name" value="QRPTase_C"/>
    <property type="match status" value="1"/>
</dbReference>
<feature type="binding site" evidence="13">
    <location>
        <begin position="132"/>
        <end position="134"/>
    </location>
    <ligand>
        <name>substrate</name>
    </ligand>
</feature>
<evidence type="ECO:0000256" key="13">
    <source>
        <dbReference type="PIRSR" id="PIRSR006250-1"/>
    </source>
</evidence>
<feature type="domain" description="Quinolinate phosphoribosyl transferase N-terminal" evidence="15">
    <location>
        <begin position="24"/>
        <end position="109"/>
    </location>
</feature>
<dbReference type="InterPro" id="IPR036068">
    <property type="entry name" value="Nicotinate_pribotase-like_C"/>
</dbReference>
<evidence type="ECO:0000256" key="5">
    <source>
        <dbReference type="ARBA" id="ARBA00011944"/>
    </source>
</evidence>
<dbReference type="RefSeq" id="WP_147014249.1">
    <property type="nucleotide sequence ID" value="NZ_VORB01000004.1"/>
</dbReference>
<dbReference type="InterPro" id="IPR022412">
    <property type="entry name" value="Quinolinate_PRibosylTrfase_N"/>
</dbReference>
<protein>
    <recommendedName>
        <fullName evidence="11">Probable nicotinate-nucleotide pyrophosphorylase [carboxylating]</fullName>
        <ecNumber evidence="5">2.4.2.19</ecNumber>
    </recommendedName>
    <alternativeName>
        <fullName evidence="9">Quinolinate phosphoribosyltransferase [decarboxylating]</fullName>
    </alternativeName>
</protein>
<dbReference type="PANTHER" id="PTHR32179:SF3">
    <property type="entry name" value="NICOTINATE-NUCLEOTIDE PYROPHOSPHORYLASE [CARBOXYLATING]"/>
    <property type="match status" value="1"/>
</dbReference>
<feature type="binding site" evidence="13">
    <location>
        <position position="199"/>
    </location>
    <ligand>
        <name>substrate</name>
    </ligand>
</feature>
<dbReference type="Gene3D" id="3.90.1170.20">
    <property type="entry name" value="Quinolinate phosphoribosyl transferase, N-terminal domain"/>
    <property type="match status" value="1"/>
</dbReference>
<dbReference type="CDD" id="cd01572">
    <property type="entry name" value="QPRTase"/>
    <property type="match status" value="1"/>
</dbReference>
<dbReference type="Pfam" id="PF02749">
    <property type="entry name" value="QRPTase_N"/>
    <property type="match status" value="1"/>
</dbReference>
<comment type="subunit">
    <text evidence="4">Hexamer formed by 3 homodimers.</text>
</comment>
<evidence type="ECO:0000313" key="16">
    <source>
        <dbReference type="EMBL" id="TXC81520.1"/>
    </source>
</evidence>
<comment type="catalytic activity">
    <reaction evidence="10">
        <text>nicotinate beta-D-ribonucleotide + CO2 + diphosphate = quinolinate + 5-phospho-alpha-D-ribose 1-diphosphate + 2 H(+)</text>
        <dbReference type="Rhea" id="RHEA:12733"/>
        <dbReference type="ChEBI" id="CHEBI:15378"/>
        <dbReference type="ChEBI" id="CHEBI:16526"/>
        <dbReference type="ChEBI" id="CHEBI:29959"/>
        <dbReference type="ChEBI" id="CHEBI:33019"/>
        <dbReference type="ChEBI" id="CHEBI:57502"/>
        <dbReference type="ChEBI" id="CHEBI:58017"/>
        <dbReference type="EC" id="2.4.2.19"/>
    </reaction>
</comment>
<dbReference type="EMBL" id="VORB01000004">
    <property type="protein sequence ID" value="TXC81520.1"/>
    <property type="molecule type" value="Genomic_DNA"/>
</dbReference>
<dbReference type="FunFam" id="3.20.20.70:FF:000030">
    <property type="entry name" value="Nicotinate-nucleotide pyrophosphorylase, carboxylating"/>
    <property type="match status" value="1"/>
</dbReference>
<dbReference type="InterPro" id="IPR013785">
    <property type="entry name" value="Aldolase_TIM"/>
</dbReference>
<keyword evidence="6" id="KW-0662">Pyridine nucleotide biosynthesis</keyword>
<dbReference type="GO" id="GO:0009435">
    <property type="term" value="P:NAD+ biosynthetic process"/>
    <property type="evidence" value="ECO:0007669"/>
    <property type="project" value="UniProtKB-UniPathway"/>
</dbReference>
<dbReference type="Gene3D" id="3.20.20.70">
    <property type="entry name" value="Aldolase class I"/>
    <property type="match status" value="1"/>
</dbReference>
<evidence type="ECO:0000256" key="7">
    <source>
        <dbReference type="ARBA" id="ARBA00022676"/>
    </source>
</evidence>
<accession>A0A5C6V9Q3</accession>
<comment type="similarity">
    <text evidence="3 12">Belongs to the NadC/ModD family.</text>
</comment>
<comment type="function">
    <text evidence="1">Involved in the catabolism of quinolinic acid (QA).</text>
</comment>
<feature type="binding site" evidence="13">
    <location>
        <position position="156"/>
    </location>
    <ligand>
        <name>substrate</name>
    </ligand>
</feature>
<gene>
    <name evidence="16" type="primary">nadC</name>
    <name evidence="16" type="ORF">FRX97_05800</name>
</gene>
<feature type="binding site" evidence="13">
    <location>
        <begin position="244"/>
        <end position="246"/>
    </location>
    <ligand>
        <name>substrate</name>
    </ligand>
</feature>
<dbReference type="AlphaFoldDB" id="A0A5C6V9Q3"/>
<dbReference type="Proteomes" id="UP000321168">
    <property type="component" value="Unassembled WGS sequence"/>
</dbReference>
<keyword evidence="8 12" id="KW-0808">Transferase</keyword>
<dbReference type="OrthoDB" id="9782546at2"/>
<dbReference type="EC" id="2.4.2.19" evidence="5"/>
<dbReference type="PANTHER" id="PTHR32179">
    <property type="entry name" value="NICOTINATE-NUCLEOTIDE PYROPHOSPHORYLASE [CARBOXYLATING]"/>
    <property type="match status" value="1"/>
</dbReference>
<dbReference type="GO" id="GO:0004514">
    <property type="term" value="F:nicotinate-nucleotide diphosphorylase (carboxylating) activity"/>
    <property type="evidence" value="ECO:0007669"/>
    <property type="project" value="UniProtKB-EC"/>
</dbReference>
<dbReference type="FunFam" id="3.90.1170.20:FF:000001">
    <property type="entry name" value="Nicotinate-nucleotide diphosphorylase (Carboxylating)"/>
    <property type="match status" value="1"/>
</dbReference>
<dbReference type="GO" id="GO:0034213">
    <property type="term" value="P:quinolinate catabolic process"/>
    <property type="evidence" value="ECO:0007669"/>
    <property type="project" value="TreeGrafter"/>
</dbReference>
<evidence type="ECO:0000313" key="17">
    <source>
        <dbReference type="Proteomes" id="UP000321168"/>
    </source>
</evidence>
<dbReference type="UniPathway" id="UPA00253">
    <property type="reaction ID" value="UER00331"/>
</dbReference>
<evidence type="ECO:0000256" key="9">
    <source>
        <dbReference type="ARBA" id="ARBA00033102"/>
    </source>
</evidence>
<evidence type="ECO:0000259" key="15">
    <source>
        <dbReference type="Pfam" id="PF02749"/>
    </source>
</evidence>
<evidence type="ECO:0000256" key="3">
    <source>
        <dbReference type="ARBA" id="ARBA00009400"/>
    </source>
</evidence>
<evidence type="ECO:0000256" key="4">
    <source>
        <dbReference type="ARBA" id="ARBA00011218"/>
    </source>
</evidence>
<feature type="binding site" evidence="13">
    <location>
        <begin position="265"/>
        <end position="267"/>
    </location>
    <ligand>
        <name>substrate</name>
    </ligand>
</feature>
<dbReference type="InterPro" id="IPR002638">
    <property type="entry name" value="Quinolinate_PRibosylTrfase_C"/>
</dbReference>
<comment type="caution">
    <text evidence="16">The sequence shown here is derived from an EMBL/GenBank/DDBJ whole genome shotgun (WGS) entry which is preliminary data.</text>
</comment>
<keyword evidence="7 12" id="KW-0328">Glycosyltransferase</keyword>
<comment type="pathway">
    <text evidence="2">Cofactor biosynthesis; NAD(+) biosynthesis; nicotinate D-ribonucleotide from quinolinate: step 1/1.</text>
</comment>
<feature type="binding site" evidence="13">
    <location>
        <position position="166"/>
    </location>
    <ligand>
        <name>substrate</name>
    </ligand>
</feature>
<organism evidence="16 17">
    <name type="scientific">Luteibaculum oceani</name>
    <dbReference type="NCBI Taxonomy" id="1294296"/>
    <lineage>
        <taxon>Bacteria</taxon>
        <taxon>Pseudomonadati</taxon>
        <taxon>Bacteroidota</taxon>
        <taxon>Flavobacteriia</taxon>
        <taxon>Flavobacteriales</taxon>
        <taxon>Luteibaculaceae</taxon>
        <taxon>Luteibaculum</taxon>
    </lineage>
</organism>